<feature type="domain" description="FAD dependent oxidoreductase" evidence="9">
    <location>
        <begin position="26"/>
        <end position="445"/>
    </location>
</feature>
<dbReference type="Proteomes" id="UP000813824">
    <property type="component" value="Unassembled WGS sequence"/>
</dbReference>
<dbReference type="InterPro" id="IPR036188">
    <property type="entry name" value="FAD/NAD-bd_sf"/>
</dbReference>
<evidence type="ECO:0000256" key="8">
    <source>
        <dbReference type="ARBA" id="ARBA00041137"/>
    </source>
</evidence>
<organism evidence="10 11">
    <name type="scientific">Cristinia sonorae</name>
    <dbReference type="NCBI Taxonomy" id="1940300"/>
    <lineage>
        <taxon>Eukaryota</taxon>
        <taxon>Fungi</taxon>
        <taxon>Dikarya</taxon>
        <taxon>Basidiomycota</taxon>
        <taxon>Agaricomycotina</taxon>
        <taxon>Agaricomycetes</taxon>
        <taxon>Agaricomycetidae</taxon>
        <taxon>Agaricales</taxon>
        <taxon>Pleurotineae</taxon>
        <taxon>Stephanosporaceae</taxon>
        <taxon>Cristinia</taxon>
    </lineage>
</organism>
<keyword evidence="4" id="KW-0560">Oxidoreductase</keyword>
<dbReference type="SUPFAM" id="SSF51905">
    <property type="entry name" value="FAD/NAD(P)-binding domain"/>
    <property type="match status" value="1"/>
</dbReference>
<dbReference type="PANTHER" id="PTHR43104:SF4">
    <property type="entry name" value="L-2-HYDROXYGLUTARATE DEHYDROGENASE, MITOCHONDRIAL"/>
    <property type="match status" value="1"/>
</dbReference>
<dbReference type="Gene3D" id="3.30.9.10">
    <property type="entry name" value="D-Amino Acid Oxidase, subunit A, domain 2"/>
    <property type="match status" value="1"/>
</dbReference>
<evidence type="ECO:0000256" key="1">
    <source>
        <dbReference type="ARBA" id="ARBA00001974"/>
    </source>
</evidence>
<evidence type="ECO:0000313" key="10">
    <source>
        <dbReference type="EMBL" id="KAH8106146.1"/>
    </source>
</evidence>
<keyword evidence="3" id="KW-0274">FAD</keyword>
<evidence type="ECO:0000256" key="6">
    <source>
        <dbReference type="ARBA" id="ARBA00037941"/>
    </source>
</evidence>
<proteinExistence type="inferred from homology"/>
<evidence type="ECO:0000259" key="9">
    <source>
        <dbReference type="Pfam" id="PF01266"/>
    </source>
</evidence>
<reference evidence="10" key="1">
    <citation type="journal article" date="2021" name="New Phytol.">
        <title>Evolutionary innovations through gain and loss of genes in the ectomycorrhizal Boletales.</title>
        <authorList>
            <person name="Wu G."/>
            <person name="Miyauchi S."/>
            <person name="Morin E."/>
            <person name="Kuo A."/>
            <person name="Drula E."/>
            <person name="Varga T."/>
            <person name="Kohler A."/>
            <person name="Feng B."/>
            <person name="Cao Y."/>
            <person name="Lipzen A."/>
            <person name="Daum C."/>
            <person name="Hundley H."/>
            <person name="Pangilinan J."/>
            <person name="Johnson J."/>
            <person name="Barry K."/>
            <person name="LaButti K."/>
            <person name="Ng V."/>
            <person name="Ahrendt S."/>
            <person name="Min B."/>
            <person name="Choi I.G."/>
            <person name="Park H."/>
            <person name="Plett J.M."/>
            <person name="Magnuson J."/>
            <person name="Spatafora J.W."/>
            <person name="Nagy L.G."/>
            <person name="Henrissat B."/>
            <person name="Grigoriev I.V."/>
            <person name="Yang Z.L."/>
            <person name="Xu J."/>
            <person name="Martin F.M."/>
        </authorList>
    </citation>
    <scope>NUCLEOTIDE SEQUENCE</scope>
    <source>
        <strain evidence="10">KKN 215</strain>
    </source>
</reference>
<evidence type="ECO:0000256" key="7">
    <source>
        <dbReference type="ARBA" id="ARBA00038878"/>
    </source>
</evidence>
<dbReference type="EC" id="1.1.99.2" evidence="7"/>
<evidence type="ECO:0000256" key="2">
    <source>
        <dbReference type="ARBA" id="ARBA00022630"/>
    </source>
</evidence>
<dbReference type="GO" id="GO:0047545">
    <property type="term" value="F:(S)-2-hydroxyglutarate dehydrogenase activity"/>
    <property type="evidence" value="ECO:0007669"/>
    <property type="project" value="UniProtKB-EC"/>
</dbReference>
<dbReference type="InterPro" id="IPR006076">
    <property type="entry name" value="FAD-dep_OxRdtase"/>
</dbReference>
<protein>
    <recommendedName>
        <fullName evidence="8">L-2-hydroxyglutarate dehydrogenase, mitochondrial</fullName>
        <ecNumber evidence="7">1.1.99.2</ecNumber>
    </recommendedName>
</protein>
<dbReference type="OrthoDB" id="498204at2759"/>
<comment type="cofactor">
    <cofactor evidence="1">
        <name>FAD</name>
        <dbReference type="ChEBI" id="CHEBI:57692"/>
    </cofactor>
</comment>
<keyword evidence="11" id="KW-1185">Reference proteome</keyword>
<sequence>MQVRGLKAALNSSGQYGYKKPDSIVDFLVVGGGVIGLSIAQRLAKRFPSRSTIVVERHGKAGQETSSRNSEVVHAGLYYPQHSLKTKLCIRGRRMLYEHCEKYSVPFRKVGKLVVAQEHQKPYIEKLHAKAQLISKAAHNDHLLPTTLISGDEARAYEPTLSQSIMAALWSPETGIVDSHAFMESLEMDIKESEGGELAYSTEVVRVDPHVGPSLAESAPADDAPEPGWVVQTVTGGSEESDAMLARILINASGLSGNLILNSMLPVDQHIPMYFARGSYASCNSPAVSGISHLIYPCPDTGGREQHAFQSLGTHLTIDLNGKVKFGPDIEWLNPGPDEDPGFWQHYLVPDGSKMEEMCRAIGDYLTGVTVESLQPDYCGIRPKQVGPTGGFQDFTFRVDRPWSMPGMSVSASPRGKGGSQMITLLGIESPGLTSSLAIAAMVVDDIICREVPAEK</sequence>
<dbReference type="PANTHER" id="PTHR43104">
    <property type="entry name" value="L-2-HYDROXYGLUTARATE DEHYDROGENASE, MITOCHONDRIAL"/>
    <property type="match status" value="1"/>
</dbReference>
<evidence type="ECO:0000256" key="4">
    <source>
        <dbReference type="ARBA" id="ARBA00023002"/>
    </source>
</evidence>
<accession>A0A8K0UXK1</accession>
<comment type="caution">
    <text evidence="10">The sequence shown here is derived from an EMBL/GenBank/DDBJ whole genome shotgun (WGS) entry which is preliminary data.</text>
</comment>
<evidence type="ECO:0000256" key="5">
    <source>
        <dbReference type="ARBA" id="ARBA00036066"/>
    </source>
</evidence>
<comment type="similarity">
    <text evidence="6">Belongs to the L2HGDH family.</text>
</comment>
<comment type="catalytic activity">
    <reaction evidence="5">
        <text>(S)-2-hydroxyglutarate + A = 2-oxoglutarate + AH2</text>
        <dbReference type="Rhea" id="RHEA:21252"/>
        <dbReference type="ChEBI" id="CHEBI:13193"/>
        <dbReference type="ChEBI" id="CHEBI:16782"/>
        <dbReference type="ChEBI" id="CHEBI:16810"/>
        <dbReference type="ChEBI" id="CHEBI:17499"/>
        <dbReference type="EC" id="1.1.99.2"/>
    </reaction>
</comment>
<keyword evidence="2" id="KW-0285">Flavoprotein</keyword>
<dbReference type="Pfam" id="PF01266">
    <property type="entry name" value="DAO"/>
    <property type="match status" value="1"/>
</dbReference>
<evidence type="ECO:0000313" key="11">
    <source>
        <dbReference type="Proteomes" id="UP000813824"/>
    </source>
</evidence>
<dbReference type="EMBL" id="JAEVFJ010000003">
    <property type="protein sequence ID" value="KAH8106146.1"/>
    <property type="molecule type" value="Genomic_DNA"/>
</dbReference>
<name>A0A8K0UXK1_9AGAR</name>
<dbReference type="AlphaFoldDB" id="A0A8K0UXK1"/>
<gene>
    <name evidence="10" type="ORF">BXZ70DRAFT_1004427</name>
</gene>
<dbReference type="Gene3D" id="3.50.50.60">
    <property type="entry name" value="FAD/NAD(P)-binding domain"/>
    <property type="match status" value="1"/>
</dbReference>
<evidence type="ECO:0000256" key="3">
    <source>
        <dbReference type="ARBA" id="ARBA00022827"/>
    </source>
</evidence>